<reference evidence="2 3" key="1">
    <citation type="journal article" date="2024" name="G3 (Bethesda)">
        <title>Genome assembly of Hibiscus sabdariffa L. provides insights into metabolisms of medicinal natural products.</title>
        <authorList>
            <person name="Kim T."/>
        </authorList>
    </citation>
    <scope>NUCLEOTIDE SEQUENCE [LARGE SCALE GENOMIC DNA]</scope>
    <source>
        <strain evidence="2">TK-2024</strain>
        <tissue evidence="2">Old leaves</tissue>
    </source>
</reference>
<evidence type="ECO:0000313" key="3">
    <source>
        <dbReference type="Proteomes" id="UP001472677"/>
    </source>
</evidence>
<feature type="region of interest" description="Disordered" evidence="1">
    <location>
        <begin position="93"/>
        <end position="132"/>
    </location>
</feature>
<evidence type="ECO:0000256" key="1">
    <source>
        <dbReference type="SAM" id="MobiDB-lite"/>
    </source>
</evidence>
<comment type="caution">
    <text evidence="2">The sequence shown here is derived from an EMBL/GenBank/DDBJ whole genome shotgun (WGS) entry which is preliminary data.</text>
</comment>
<proteinExistence type="predicted"/>
<gene>
    <name evidence="2" type="ORF">V6N12_045524</name>
</gene>
<organism evidence="2 3">
    <name type="scientific">Hibiscus sabdariffa</name>
    <name type="common">roselle</name>
    <dbReference type="NCBI Taxonomy" id="183260"/>
    <lineage>
        <taxon>Eukaryota</taxon>
        <taxon>Viridiplantae</taxon>
        <taxon>Streptophyta</taxon>
        <taxon>Embryophyta</taxon>
        <taxon>Tracheophyta</taxon>
        <taxon>Spermatophyta</taxon>
        <taxon>Magnoliopsida</taxon>
        <taxon>eudicotyledons</taxon>
        <taxon>Gunneridae</taxon>
        <taxon>Pentapetalae</taxon>
        <taxon>rosids</taxon>
        <taxon>malvids</taxon>
        <taxon>Malvales</taxon>
        <taxon>Malvaceae</taxon>
        <taxon>Malvoideae</taxon>
        <taxon>Hibiscus</taxon>
    </lineage>
</organism>
<dbReference type="EMBL" id="JBBPBM010000003">
    <property type="protein sequence ID" value="KAK8593443.1"/>
    <property type="molecule type" value="Genomic_DNA"/>
</dbReference>
<sequence>MMCEHINRNEAIVQGHSSSIRIMEARLRQLATDMNSCQPDTLPINTESPIIKGKEHCKAITLRSDKQTVDSTQQSPIYIQERAQLLKTGSMLKDGMEDGIDDDTHTDITPLPPVLQSKLSVQSTNPPSPRLL</sequence>
<dbReference type="Proteomes" id="UP001472677">
    <property type="component" value="Unassembled WGS sequence"/>
</dbReference>
<name>A0ABR2G390_9ROSI</name>
<evidence type="ECO:0000313" key="2">
    <source>
        <dbReference type="EMBL" id="KAK8593443.1"/>
    </source>
</evidence>
<keyword evidence="3" id="KW-1185">Reference proteome</keyword>
<protein>
    <submittedName>
        <fullName evidence="2">Uncharacterized protein</fullName>
    </submittedName>
</protein>
<accession>A0ABR2G390</accession>